<dbReference type="Proteomes" id="UP000037136">
    <property type="component" value="Unassembled WGS sequence"/>
</dbReference>
<reference evidence="3 4" key="2">
    <citation type="journal article" date="2017" name="Sci. Rep.">
        <title>Ant-infecting Ophiocordyceps genomes reveal a high diversity of potential behavioral manipulation genes and a possible major role for enterotoxins.</title>
        <authorList>
            <person name="de Bekker C."/>
            <person name="Ohm R.A."/>
            <person name="Evans H.C."/>
            <person name="Brachmann A."/>
            <person name="Hughes D.P."/>
        </authorList>
    </citation>
    <scope>NUCLEOTIDE SEQUENCE [LARGE SCALE GENOMIC DNA]</scope>
    <source>
        <strain evidence="3 4">SC16a</strain>
    </source>
</reference>
<name>A0A2A9PV64_OPHUN</name>
<evidence type="ECO:0000256" key="1">
    <source>
        <dbReference type="SAM" id="MobiDB-lite"/>
    </source>
</evidence>
<feature type="compositionally biased region" description="Polar residues" evidence="1">
    <location>
        <begin position="93"/>
        <end position="102"/>
    </location>
</feature>
<feature type="region of interest" description="Disordered" evidence="1">
    <location>
        <begin position="82"/>
        <end position="102"/>
    </location>
</feature>
<accession>A0A2A9PV64</accession>
<feature type="compositionally biased region" description="Polar residues" evidence="1">
    <location>
        <begin position="1"/>
        <end position="16"/>
    </location>
</feature>
<keyword evidence="2" id="KW-0472">Membrane</keyword>
<evidence type="ECO:0000313" key="3">
    <source>
        <dbReference type="EMBL" id="PFH63430.1"/>
    </source>
</evidence>
<keyword evidence="2" id="KW-1133">Transmembrane helix</keyword>
<feature type="region of interest" description="Disordered" evidence="1">
    <location>
        <begin position="1"/>
        <end position="21"/>
    </location>
</feature>
<proteinExistence type="predicted"/>
<gene>
    <name evidence="3" type="ORF">XA68_10020</name>
</gene>
<sequence length="102" mass="11032">MPSSPKMQQLAPTGQTGRAPMRPGTMHMLRWVFVPALLSVRLLCFSIISATAGLAPNGEWREIDAVRWTVRAEETRAEHMTFGKGGLPHLGLTPSSGTFSAA</sequence>
<evidence type="ECO:0000256" key="2">
    <source>
        <dbReference type="SAM" id="Phobius"/>
    </source>
</evidence>
<reference evidence="3 4" key="1">
    <citation type="journal article" date="2015" name="BMC Genomics">
        <title>Gene expression during zombie ant biting behavior reflects the complexity underlying fungal parasitic behavioral manipulation.</title>
        <authorList>
            <person name="de Bekker C."/>
            <person name="Ohm R.A."/>
            <person name="Loreto R.G."/>
            <person name="Sebastian A."/>
            <person name="Albert I."/>
            <person name="Merrow M."/>
            <person name="Brachmann A."/>
            <person name="Hughes D.P."/>
        </authorList>
    </citation>
    <scope>NUCLEOTIDE SEQUENCE [LARGE SCALE GENOMIC DNA]</scope>
    <source>
        <strain evidence="3 4">SC16a</strain>
    </source>
</reference>
<evidence type="ECO:0000313" key="4">
    <source>
        <dbReference type="Proteomes" id="UP000037136"/>
    </source>
</evidence>
<keyword evidence="4" id="KW-1185">Reference proteome</keyword>
<organism evidence="3 4">
    <name type="scientific">Ophiocordyceps unilateralis</name>
    <name type="common">Zombie-ant fungus</name>
    <name type="synonym">Torrubia unilateralis</name>
    <dbReference type="NCBI Taxonomy" id="268505"/>
    <lineage>
        <taxon>Eukaryota</taxon>
        <taxon>Fungi</taxon>
        <taxon>Dikarya</taxon>
        <taxon>Ascomycota</taxon>
        <taxon>Pezizomycotina</taxon>
        <taxon>Sordariomycetes</taxon>
        <taxon>Hypocreomycetidae</taxon>
        <taxon>Hypocreales</taxon>
        <taxon>Ophiocordycipitaceae</taxon>
        <taxon>Ophiocordyceps</taxon>
    </lineage>
</organism>
<dbReference type="EMBL" id="LAZP02000001">
    <property type="protein sequence ID" value="PFH63430.1"/>
    <property type="molecule type" value="Genomic_DNA"/>
</dbReference>
<feature type="transmembrane region" description="Helical" evidence="2">
    <location>
        <begin position="31"/>
        <end position="55"/>
    </location>
</feature>
<dbReference type="AlphaFoldDB" id="A0A2A9PV64"/>
<protein>
    <submittedName>
        <fullName evidence="3">Uncharacterized protein</fullName>
    </submittedName>
</protein>
<comment type="caution">
    <text evidence="3">The sequence shown here is derived from an EMBL/GenBank/DDBJ whole genome shotgun (WGS) entry which is preliminary data.</text>
</comment>
<keyword evidence="2" id="KW-0812">Transmembrane</keyword>